<gene>
    <name evidence="1" type="ORF">V7x_24870</name>
</gene>
<sequence length="73" mass="8338">MSRTMKANEHPSELRKTLVPIASWMLVLALTCSLLPMKRSENSVRPDNAQSTVDRLVRFDCLQFVTDFRAINS</sequence>
<organism evidence="1 2">
    <name type="scientific">Crateriforma conspicua</name>
    <dbReference type="NCBI Taxonomy" id="2527996"/>
    <lineage>
        <taxon>Bacteria</taxon>
        <taxon>Pseudomonadati</taxon>
        <taxon>Planctomycetota</taxon>
        <taxon>Planctomycetia</taxon>
        <taxon>Planctomycetales</taxon>
        <taxon>Planctomycetaceae</taxon>
        <taxon>Crateriforma</taxon>
    </lineage>
</organism>
<comment type="caution">
    <text evidence="1">The sequence shown here is derived from an EMBL/GenBank/DDBJ whole genome shotgun (WGS) entry which is preliminary data.</text>
</comment>
<dbReference type="AlphaFoldDB" id="A0A5C6FZ68"/>
<reference evidence="1 2" key="1">
    <citation type="submission" date="2019-02" db="EMBL/GenBank/DDBJ databases">
        <title>Deep-cultivation of Planctomycetes and their phenomic and genomic characterization uncovers novel biology.</title>
        <authorList>
            <person name="Wiegand S."/>
            <person name="Jogler M."/>
            <person name="Boedeker C."/>
            <person name="Pinto D."/>
            <person name="Vollmers J."/>
            <person name="Rivas-Marin E."/>
            <person name="Kohn T."/>
            <person name="Peeters S.H."/>
            <person name="Heuer A."/>
            <person name="Rast P."/>
            <person name="Oberbeckmann S."/>
            <person name="Bunk B."/>
            <person name="Jeske O."/>
            <person name="Meyerdierks A."/>
            <person name="Storesund J.E."/>
            <person name="Kallscheuer N."/>
            <person name="Luecker S."/>
            <person name="Lage O.M."/>
            <person name="Pohl T."/>
            <person name="Merkel B.J."/>
            <person name="Hornburger P."/>
            <person name="Mueller R.-W."/>
            <person name="Bruemmer F."/>
            <person name="Labrenz M."/>
            <person name="Spormann A.M."/>
            <person name="Op Den Camp H."/>
            <person name="Overmann J."/>
            <person name="Amann R."/>
            <person name="Jetten M.S.M."/>
            <person name="Mascher T."/>
            <person name="Medema M.H."/>
            <person name="Devos D.P."/>
            <person name="Kaster A.-K."/>
            <person name="Ovreas L."/>
            <person name="Rohde M."/>
            <person name="Galperin M.Y."/>
            <person name="Jogler C."/>
        </authorList>
    </citation>
    <scope>NUCLEOTIDE SEQUENCE [LARGE SCALE GENOMIC DNA]</scope>
    <source>
        <strain evidence="1 2">V7</strain>
    </source>
</reference>
<accession>A0A5C6FZ68</accession>
<name>A0A5C6FZ68_9PLAN</name>
<evidence type="ECO:0000313" key="2">
    <source>
        <dbReference type="Proteomes" id="UP000316476"/>
    </source>
</evidence>
<dbReference type="Proteomes" id="UP000316476">
    <property type="component" value="Unassembled WGS sequence"/>
</dbReference>
<evidence type="ECO:0000313" key="1">
    <source>
        <dbReference type="EMBL" id="TWU66915.1"/>
    </source>
</evidence>
<proteinExistence type="predicted"/>
<dbReference type="EMBL" id="SJPZ01000001">
    <property type="protein sequence ID" value="TWU66915.1"/>
    <property type="molecule type" value="Genomic_DNA"/>
</dbReference>
<protein>
    <submittedName>
        <fullName evidence="1">Uncharacterized protein</fullName>
    </submittedName>
</protein>